<accession>A0A8H6T8N9</accession>
<dbReference type="AlphaFoldDB" id="A0A8H6T8N9"/>
<dbReference type="EMBL" id="JACAZF010000002">
    <property type="protein sequence ID" value="KAF7311997.1"/>
    <property type="molecule type" value="Genomic_DNA"/>
</dbReference>
<feature type="compositionally biased region" description="Pro residues" evidence="1">
    <location>
        <begin position="249"/>
        <end position="264"/>
    </location>
</feature>
<feature type="region of interest" description="Disordered" evidence="1">
    <location>
        <begin position="1"/>
        <end position="49"/>
    </location>
</feature>
<comment type="caution">
    <text evidence="2">The sequence shown here is derived from an EMBL/GenBank/DDBJ whole genome shotgun (WGS) entry which is preliminary data.</text>
</comment>
<feature type="compositionally biased region" description="Low complexity" evidence="1">
    <location>
        <begin position="1"/>
        <end position="16"/>
    </location>
</feature>
<gene>
    <name evidence="2" type="ORF">MIND_00211600</name>
</gene>
<evidence type="ECO:0000313" key="3">
    <source>
        <dbReference type="Proteomes" id="UP000636479"/>
    </source>
</evidence>
<proteinExistence type="predicted"/>
<feature type="region of interest" description="Disordered" evidence="1">
    <location>
        <begin position="158"/>
        <end position="178"/>
    </location>
</feature>
<dbReference type="OrthoDB" id="3205748at2759"/>
<protein>
    <submittedName>
        <fullName evidence="2">Uncharacterized protein</fullName>
    </submittedName>
</protein>
<keyword evidence="3" id="KW-1185">Reference proteome</keyword>
<organism evidence="2 3">
    <name type="scientific">Mycena indigotica</name>
    <dbReference type="NCBI Taxonomy" id="2126181"/>
    <lineage>
        <taxon>Eukaryota</taxon>
        <taxon>Fungi</taxon>
        <taxon>Dikarya</taxon>
        <taxon>Basidiomycota</taxon>
        <taxon>Agaricomycotina</taxon>
        <taxon>Agaricomycetes</taxon>
        <taxon>Agaricomycetidae</taxon>
        <taxon>Agaricales</taxon>
        <taxon>Marasmiineae</taxon>
        <taxon>Mycenaceae</taxon>
        <taxon>Mycena</taxon>
    </lineage>
</organism>
<feature type="compositionally biased region" description="Pro residues" evidence="1">
    <location>
        <begin position="272"/>
        <end position="283"/>
    </location>
</feature>
<dbReference type="GeneID" id="59341526"/>
<reference evidence="2" key="1">
    <citation type="submission" date="2020-05" db="EMBL/GenBank/DDBJ databases">
        <title>Mycena genomes resolve the evolution of fungal bioluminescence.</title>
        <authorList>
            <person name="Tsai I.J."/>
        </authorList>
    </citation>
    <scope>NUCLEOTIDE SEQUENCE</scope>
    <source>
        <strain evidence="2">171206Taipei</strain>
    </source>
</reference>
<evidence type="ECO:0000313" key="2">
    <source>
        <dbReference type="EMBL" id="KAF7311997.1"/>
    </source>
</evidence>
<name>A0A8H6T8N9_9AGAR</name>
<evidence type="ECO:0000256" key="1">
    <source>
        <dbReference type="SAM" id="MobiDB-lite"/>
    </source>
</evidence>
<feature type="region of interest" description="Disordered" evidence="1">
    <location>
        <begin position="234"/>
        <end position="283"/>
    </location>
</feature>
<dbReference type="RefSeq" id="XP_037224105.1">
    <property type="nucleotide sequence ID" value="XM_037359010.1"/>
</dbReference>
<sequence>MSSSSPAASTASSASSEYVPSGNGEASPHVLLPAPSPQKLVGKSRVRGAGKEVPATKEVLPGTLTLGVHKLKAKPPYVYGTAQELLAALRAVCLGDAEVDFSGSYPLAEEDPGVSDKQRVQIVVNDVWRATGYKFTIKDHPPMAGTSGHKTRLWCAQDAGRRQSSKRPNADAKSGNRRKYACRSSLMVACAANEPQGRLITVRLHHHLRHETFGEDPPDIATLLAMVAEPAIATTTPPVFGPSRALDTRPPPLARTPNPSPPAPISETRPSRSPPLARPPNPPPTFGAPIFVLPPPASLLPHALLLHPHRQLFPPPMRPPPTPAEFQRRMTEHVRRLRGVCGGARVPDPVWALDWLVSIVYLLSIAQRVLSWTELAKDGREKEKNGHLGLRHRSIATHCPRWPAVTQLDLPARIWGGAVAARDPGHRTETAPSSPLGCALPGRPPLFDIRLSTFDTATANICITFYDPPETVRAVGVRWGLAGRCPGKTLVQRRSAALLPIT</sequence>
<dbReference type="Proteomes" id="UP000636479">
    <property type="component" value="Unassembled WGS sequence"/>
</dbReference>